<dbReference type="AlphaFoldDB" id="A0A1D7Y4H3"/>
<proteinExistence type="predicted"/>
<feature type="region of interest" description="Disordered" evidence="1">
    <location>
        <begin position="41"/>
        <end position="91"/>
    </location>
</feature>
<reference evidence="3" key="1">
    <citation type="submission" date="2016-09" db="EMBL/GenBank/DDBJ databases">
        <title>Streptomyces puniciscabiei strain:TW1S1 Genome sequencing and assembly.</title>
        <authorList>
            <person name="Kim M.-K."/>
            <person name="Kim S.B."/>
        </authorList>
    </citation>
    <scope>NUCLEOTIDE SEQUENCE [LARGE SCALE GENOMIC DNA]</scope>
    <source>
        <strain evidence="3">TW1S1</strain>
    </source>
</reference>
<keyword evidence="3" id="KW-1185">Reference proteome</keyword>
<gene>
    <name evidence="2" type="ORF">BFF78_04740</name>
</gene>
<dbReference type="KEGG" id="spun:BFF78_04740"/>
<evidence type="ECO:0000256" key="1">
    <source>
        <dbReference type="SAM" id="MobiDB-lite"/>
    </source>
</evidence>
<name>A0A1D7Y4H3_9ACTN</name>
<organism evidence="2 3">
    <name type="scientific">Streptomyces fodineus</name>
    <dbReference type="NCBI Taxonomy" id="1904616"/>
    <lineage>
        <taxon>Bacteria</taxon>
        <taxon>Bacillati</taxon>
        <taxon>Actinomycetota</taxon>
        <taxon>Actinomycetes</taxon>
        <taxon>Kitasatosporales</taxon>
        <taxon>Streptomycetaceae</taxon>
        <taxon>Streptomyces</taxon>
    </lineage>
</organism>
<feature type="compositionally biased region" description="Basic and acidic residues" evidence="1">
    <location>
        <begin position="41"/>
        <end position="57"/>
    </location>
</feature>
<dbReference type="EMBL" id="CP017248">
    <property type="protein sequence ID" value="AOR30446.1"/>
    <property type="molecule type" value="Genomic_DNA"/>
</dbReference>
<evidence type="ECO:0000313" key="3">
    <source>
        <dbReference type="Proteomes" id="UP000094960"/>
    </source>
</evidence>
<protein>
    <submittedName>
        <fullName evidence="2">Uncharacterized protein</fullName>
    </submittedName>
</protein>
<evidence type="ECO:0000313" key="2">
    <source>
        <dbReference type="EMBL" id="AOR30446.1"/>
    </source>
</evidence>
<accession>A0A1D7Y4H3</accession>
<sequence>MAGVRAWLSVMTFSLCAKAESALPGVTARTLSMRECDLDRKLRRSDGPRGPAEDGLWRSEAGVPMGRSLADARGPAGPPHNIDADLIGARV</sequence>
<dbReference type="Proteomes" id="UP000094960">
    <property type="component" value="Chromosome"/>
</dbReference>